<evidence type="ECO:0000256" key="3">
    <source>
        <dbReference type="SAM" id="Phobius"/>
    </source>
</evidence>
<keyword evidence="3" id="KW-0812">Transmembrane</keyword>
<feature type="transmembrane region" description="Helical" evidence="3">
    <location>
        <begin position="45"/>
        <end position="62"/>
    </location>
</feature>
<dbReference type="PANTHER" id="PTHR37312:SF1">
    <property type="entry name" value="MEMBRANE-BOUND ACYLTRANSFERASE YKRP-RELATED"/>
    <property type="match status" value="1"/>
</dbReference>
<evidence type="ECO:0000313" key="5">
    <source>
        <dbReference type="EMBL" id="MDZ5470525.1"/>
    </source>
</evidence>
<evidence type="ECO:0000256" key="1">
    <source>
        <dbReference type="ARBA" id="ARBA00004370"/>
    </source>
</evidence>
<evidence type="ECO:0000313" key="6">
    <source>
        <dbReference type="Proteomes" id="UP001290455"/>
    </source>
</evidence>
<evidence type="ECO:0000259" key="4">
    <source>
        <dbReference type="Pfam" id="PF01757"/>
    </source>
</evidence>
<name>A0ABU5ITP3_9BACI</name>
<feature type="transmembrane region" description="Helical" evidence="3">
    <location>
        <begin position="153"/>
        <end position="171"/>
    </location>
</feature>
<evidence type="ECO:0000256" key="2">
    <source>
        <dbReference type="ARBA" id="ARBA00007400"/>
    </source>
</evidence>
<dbReference type="InterPro" id="IPR002656">
    <property type="entry name" value="Acyl_transf_3_dom"/>
</dbReference>
<feature type="transmembrane region" description="Helical" evidence="3">
    <location>
        <begin position="223"/>
        <end position="248"/>
    </location>
</feature>
<comment type="caution">
    <text evidence="5">The sequence shown here is derived from an EMBL/GenBank/DDBJ whole genome shotgun (WGS) entry which is preliminary data.</text>
</comment>
<feature type="transmembrane region" description="Helical" evidence="3">
    <location>
        <begin position="7"/>
        <end position="25"/>
    </location>
</feature>
<accession>A0ABU5ITP3</accession>
<keyword evidence="5" id="KW-0808">Transferase</keyword>
<organism evidence="5 6">
    <name type="scientific">Robertmurraya mangrovi</name>
    <dbReference type="NCBI Taxonomy" id="3098077"/>
    <lineage>
        <taxon>Bacteria</taxon>
        <taxon>Bacillati</taxon>
        <taxon>Bacillota</taxon>
        <taxon>Bacilli</taxon>
        <taxon>Bacillales</taxon>
        <taxon>Bacillaceae</taxon>
        <taxon>Robertmurraya</taxon>
    </lineage>
</organism>
<comment type="subcellular location">
    <subcellularLocation>
        <location evidence="1">Membrane</location>
    </subcellularLocation>
</comment>
<comment type="similarity">
    <text evidence="2">Belongs to the acyltransferase 3 family.</text>
</comment>
<keyword evidence="5" id="KW-0012">Acyltransferase</keyword>
<feature type="transmembrane region" description="Helical" evidence="3">
    <location>
        <begin position="74"/>
        <end position="92"/>
    </location>
</feature>
<feature type="domain" description="Acyltransferase 3" evidence="4">
    <location>
        <begin position="6"/>
        <end position="305"/>
    </location>
</feature>
<protein>
    <submittedName>
        <fullName evidence="5">Acyltransferase family protein</fullName>
    </submittedName>
</protein>
<feature type="transmembrane region" description="Helical" evidence="3">
    <location>
        <begin position="130"/>
        <end position="147"/>
    </location>
</feature>
<dbReference type="Proteomes" id="UP001290455">
    <property type="component" value="Unassembled WGS sequence"/>
</dbReference>
<dbReference type="PANTHER" id="PTHR37312">
    <property type="entry name" value="MEMBRANE-BOUND ACYLTRANSFERASE YKRP-RELATED"/>
    <property type="match status" value="1"/>
</dbReference>
<feature type="transmembrane region" description="Helical" evidence="3">
    <location>
        <begin position="183"/>
        <end position="203"/>
    </location>
</feature>
<keyword evidence="3" id="KW-0472">Membrane</keyword>
<dbReference type="Pfam" id="PF01757">
    <property type="entry name" value="Acyl_transf_3"/>
    <property type="match status" value="1"/>
</dbReference>
<feature type="transmembrane region" description="Helical" evidence="3">
    <location>
        <begin position="285"/>
        <end position="306"/>
    </location>
</feature>
<keyword evidence="6" id="KW-1185">Reference proteome</keyword>
<keyword evidence="3" id="KW-1133">Transmembrane helix</keyword>
<proteinExistence type="inferred from homology"/>
<dbReference type="InterPro" id="IPR052734">
    <property type="entry name" value="Nod_factor_acetyltransferase"/>
</dbReference>
<gene>
    <name evidence="5" type="ORF">SM124_02065</name>
</gene>
<dbReference type="GO" id="GO:0016746">
    <property type="term" value="F:acyltransferase activity"/>
    <property type="evidence" value="ECO:0007669"/>
    <property type="project" value="UniProtKB-KW"/>
</dbReference>
<feature type="transmembrane region" description="Helical" evidence="3">
    <location>
        <begin position="107"/>
        <end position="125"/>
    </location>
</feature>
<sequence length="345" mass="40984">MKERDYYFDNGKFILIFFVVFGHFIQSFKGDSEAVYSLYKTIYTFHMPAFILVSGYFAKGFYKKGYIGKIAKKLIIPYLIFQFIYSVFYYILYSKSTFTMDVLDPHWSLWFLISLFFWNIMLILFARFKAIYSLSIALLIGLGIGYLDWVSNYLSLSRTFVFFPFFLLGYYMKKEYFYKLFEARFRLTAIIIFAFVFVGFYLFPNINYEWLLGSKPYEEIGAAYITSPFIRLGFYCLSFMMVMSFYCLIPRKKYFFTNLGKNTLYVYLLHGFFVRTFRESQVQEYFHSLEMFLVLAIGTLLMTLLLSSKPVTLLTQPIIELSTAKIRQVLNRASSFTKNRKPLND</sequence>
<dbReference type="EMBL" id="JAXOFX010000001">
    <property type="protein sequence ID" value="MDZ5470525.1"/>
    <property type="molecule type" value="Genomic_DNA"/>
</dbReference>
<reference evidence="5 6" key="1">
    <citation type="submission" date="2023-11" db="EMBL/GenBank/DDBJ databases">
        <title>Bacillus jintuensis, isolated from a mudflat on the Beibu Gulf coast.</title>
        <authorList>
            <person name="Li M."/>
        </authorList>
    </citation>
    <scope>NUCLEOTIDE SEQUENCE [LARGE SCALE GENOMIC DNA]</scope>
    <source>
        <strain evidence="5 6">31A1R</strain>
    </source>
</reference>
<dbReference type="RefSeq" id="WP_322444824.1">
    <property type="nucleotide sequence ID" value="NZ_JAXOFX010000001.1"/>
</dbReference>